<dbReference type="SUPFAM" id="SSF75217">
    <property type="entry name" value="alpha/beta knot"/>
    <property type="match status" value="1"/>
</dbReference>
<accession>R6J5L6</accession>
<dbReference type="HOGENOM" id="CLU_021322_3_3_9"/>
<keyword evidence="2 4" id="KW-0808">Transferase</keyword>
<sequence length="268" mass="29357">MANIIEINDISAPELEVFTKLTEKQLRHKLEPEKGIFIAESGKVIELALAAGCEPISLLMERRHITGQAQNILARYEDVTVYTGDKDVLAGLTGYKLTRGILCAMRRPRLPSVQQICFQARRVAVLDNITDAANIGGIFRSAAALGVDAVLVMRSCCDPLCRKAVRVSMGTVFQIPWTYIENNVKELGEWGFKTAAMALCEHAVSIDDQALMAEGRLALVFGTEGYGLSQAAIDACDYVVKIPMEYNVDSLNVAAASAVAFWQLRCQQ</sequence>
<dbReference type="eggNOG" id="COG0566">
    <property type="taxonomic scope" value="Bacteria"/>
</dbReference>
<keyword evidence="1 4" id="KW-0489">Methyltransferase</keyword>
<reference evidence="4" key="1">
    <citation type="submission" date="2012-11" db="EMBL/GenBank/DDBJ databases">
        <title>Dependencies among metagenomic species, viruses, plasmids and units of genetic variation.</title>
        <authorList>
            <person name="Nielsen H.B."/>
            <person name="Almeida M."/>
            <person name="Juncker A.S."/>
            <person name="Rasmussen S."/>
            <person name="Li J."/>
            <person name="Sunagawa S."/>
            <person name="Plichta D."/>
            <person name="Gautier L."/>
            <person name="Le Chatelier E."/>
            <person name="Peletier E."/>
            <person name="Bonde I."/>
            <person name="Nielsen T."/>
            <person name="Manichanh C."/>
            <person name="Arumugam M."/>
            <person name="Batto J."/>
            <person name="Santos M.B.Q.D."/>
            <person name="Blom N."/>
            <person name="Borruel N."/>
            <person name="Burgdorf K.S."/>
            <person name="Boumezbeur F."/>
            <person name="Casellas F."/>
            <person name="Dore J."/>
            <person name="Guarner F."/>
            <person name="Hansen T."/>
            <person name="Hildebrand F."/>
            <person name="Kaas R.S."/>
            <person name="Kennedy S."/>
            <person name="Kristiansen K."/>
            <person name="Kultima J.R."/>
            <person name="Leonard P."/>
            <person name="Levenez F."/>
            <person name="Lund O."/>
            <person name="Moumen B."/>
            <person name="Le Paslier D."/>
            <person name="Pons N."/>
            <person name="Pedersen O."/>
            <person name="Prifti E."/>
            <person name="Qin J."/>
            <person name="Raes J."/>
            <person name="Tap J."/>
            <person name="Tims S."/>
            <person name="Ussery D.W."/>
            <person name="Yamada T."/>
            <person name="MetaHit consortium"/>
            <person name="Renault P."/>
            <person name="Sicheritz-Ponten T."/>
            <person name="Bork P."/>
            <person name="Wang J."/>
            <person name="Brunak S."/>
            <person name="Ehrlich S.D."/>
        </authorList>
    </citation>
    <scope>NUCLEOTIDE SEQUENCE [LARGE SCALE GENOMIC DNA]</scope>
</reference>
<dbReference type="EMBL" id="CBDS010000044">
    <property type="protein sequence ID" value="CDB45622.1"/>
    <property type="molecule type" value="Genomic_DNA"/>
</dbReference>
<dbReference type="Pfam" id="PF00588">
    <property type="entry name" value="SpoU_methylase"/>
    <property type="match status" value="1"/>
</dbReference>
<evidence type="ECO:0000313" key="4">
    <source>
        <dbReference type="EMBL" id="CDB45622.1"/>
    </source>
</evidence>
<dbReference type="InterPro" id="IPR029026">
    <property type="entry name" value="tRNA_m1G_MTases_N"/>
</dbReference>
<evidence type="ECO:0000259" key="3">
    <source>
        <dbReference type="Pfam" id="PF00588"/>
    </source>
</evidence>
<dbReference type="STRING" id="1262914.BN533_00748"/>
<dbReference type="PANTHER" id="PTHR43191">
    <property type="entry name" value="RRNA METHYLTRANSFERASE 3"/>
    <property type="match status" value="1"/>
</dbReference>
<dbReference type="InterPro" id="IPR029064">
    <property type="entry name" value="Ribosomal_eL30-like_sf"/>
</dbReference>
<dbReference type="Gene3D" id="3.30.1330.30">
    <property type="match status" value="1"/>
</dbReference>
<dbReference type="InterPro" id="IPR029028">
    <property type="entry name" value="Alpha/beta_knot_MTases"/>
</dbReference>
<dbReference type="RefSeq" id="WP_021717651.1">
    <property type="nucleotide sequence ID" value="NZ_FR885216.1"/>
</dbReference>
<organism evidence="4">
    <name type="scientific">Phascolarctobacterium faecium</name>
    <dbReference type="NCBI Taxonomy" id="33025"/>
    <lineage>
        <taxon>Bacteria</taxon>
        <taxon>Bacillati</taxon>
        <taxon>Bacillota</taxon>
        <taxon>Negativicutes</taxon>
        <taxon>Acidaminococcales</taxon>
        <taxon>Acidaminococcaceae</taxon>
        <taxon>Phascolarctobacterium</taxon>
    </lineage>
</organism>
<dbReference type="GO" id="GO:0032259">
    <property type="term" value="P:methylation"/>
    <property type="evidence" value="ECO:0007669"/>
    <property type="project" value="UniProtKB-KW"/>
</dbReference>
<dbReference type="GO" id="GO:0008173">
    <property type="term" value="F:RNA methyltransferase activity"/>
    <property type="evidence" value="ECO:0007669"/>
    <property type="project" value="InterPro"/>
</dbReference>
<proteinExistence type="predicted"/>
<dbReference type="InterPro" id="IPR051259">
    <property type="entry name" value="rRNA_Methyltransferase"/>
</dbReference>
<feature type="domain" description="tRNA/rRNA methyltransferase SpoU type" evidence="3">
    <location>
        <begin position="123"/>
        <end position="261"/>
    </location>
</feature>
<dbReference type="GO" id="GO:0006396">
    <property type="term" value="P:RNA processing"/>
    <property type="evidence" value="ECO:0007669"/>
    <property type="project" value="InterPro"/>
</dbReference>
<protein>
    <submittedName>
        <fullName evidence="4">RNA methyltransferase TrmH family</fullName>
    </submittedName>
</protein>
<dbReference type="AlphaFoldDB" id="R6J5L6"/>
<evidence type="ECO:0000256" key="1">
    <source>
        <dbReference type="ARBA" id="ARBA00022603"/>
    </source>
</evidence>
<name>R6J5L6_9FIRM</name>
<dbReference type="PANTHER" id="PTHR43191:SF12">
    <property type="entry name" value="RRNA METHYLASE"/>
    <property type="match status" value="1"/>
</dbReference>
<gene>
    <name evidence="4" type="ORF">BN533_00748</name>
</gene>
<dbReference type="CDD" id="cd18095">
    <property type="entry name" value="SpoU-like_rRNA-MTase"/>
    <property type="match status" value="1"/>
</dbReference>
<dbReference type="Gene3D" id="3.40.1280.10">
    <property type="match status" value="1"/>
</dbReference>
<dbReference type="SUPFAM" id="SSF55315">
    <property type="entry name" value="L30e-like"/>
    <property type="match status" value="1"/>
</dbReference>
<comment type="caution">
    <text evidence="4">The sequence shown here is derived from an EMBL/GenBank/DDBJ whole genome shotgun (WGS) entry which is preliminary data.</text>
</comment>
<dbReference type="InterPro" id="IPR001537">
    <property type="entry name" value="SpoU_MeTrfase"/>
</dbReference>
<evidence type="ECO:0000256" key="2">
    <source>
        <dbReference type="ARBA" id="ARBA00022679"/>
    </source>
</evidence>
<dbReference type="GO" id="GO:0003723">
    <property type="term" value="F:RNA binding"/>
    <property type="evidence" value="ECO:0007669"/>
    <property type="project" value="InterPro"/>
</dbReference>